<accession>A0A4Q2RFE0</accession>
<dbReference type="Gene3D" id="3.40.190.10">
    <property type="entry name" value="Periplasmic binding protein-like II"/>
    <property type="match status" value="1"/>
</dbReference>
<dbReference type="EMBL" id="QYBC01000003">
    <property type="protein sequence ID" value="RYB06756.1"/>
    <property type="molecule type" value="Genomic_DNA"/>
</dbReference>
<proteinExistence type="predicted"/>
<reference evidence="1 2" key="2">
    <citation type="submission" date="2019-02" db="EMBL/GenBank/DDBJ databases">
        <title>'Lichenibacterium ramalinii' gen. nov. sp. nov., 'Lichenibacterium minor' gen. nov. sp. nov.</title>
        <authorList>
            <person name="Pankratov T."/>
        </authorList>
    </citation>
    <scope>NUCLEOTIDE SEQUENCE [LARGE SCALE GENOMIC DNA]</scope>
    <source>
        <strain evidence="1 2">RmlP001</strain>
    </source>
</reference>
<dbReference type="AlphaFoldDB" id="A0A4Q2RFE0"/>
<protein>
    <recommendedName>
        <fullName evidence="3">SsuA/THI5-like domain-containing protein</fullName>
    </recommendedName>
</protein>
<evidence type="ECO:0008006" key="3">
    <source>
        <dbReference type="Google" id="ProtNLM"/>
    </source>
</evidence>
<keyword evidence="2" id="KW-1185">Reference proteome</keyword>
<comment type="caution">
    <text evidence="1">The sequence shown here is derived from an EMBL/GenBank/DDBJ whole genome shotgun (WGS) entry which is preliminary data.</text>
</comment>
<dbReference type="Proteomes" id="UP000289411">
    <property type="component" value="Unassembled WGS sequence"/>
</dbReference>
<evidence type="ECO:0000313" key="2">
    <source>
        <dbReference type="Proteomes" id="UP000289411"/>
    </source>
</evidence>
<reference evidence="1 2" key="1">
    <citation type="submission" date="2018-09" db="EMBL/GenBank/DDBJ databases">
        <authorList>
            <person name="Grouzdev D.S."/>
            <person name="Krutkina M.S."/>
        </authorList>
    </citation>
    <scope>NUCLEOTIDE SEQUENCE [LARGE SCALE GENOMIC DNA]</scope>
    <source>
        <strain evidence="1 2">RmlP001</strain>
    </source>
</reference>
<name>A0A4Q2RFE0_9HYPH</name>
<gene>
    <name evidence="1" type="ORF">D3272_05370</name>
</gene>
<organism evidence="1 2">
    <name type="scientific">Lichenibacterium ramalinae</name>
    <dbReference type="NCBI Taxonomy" id="2316527"/>
    <lineage>
        <taxon>Bacteria</taxon>
        <taxon>Pseudomonadati</taxon>
        <taxon>Pseudomonadota</taxon>
        <taxon>Alphaproteobacteria</taxon>
        <taxon>Hyphomicrobiales</taxon>
        <taxon>Lichenihabitantaceae</taxon>
        <taxon>Lichenibacterium</taxon>
    </lineage>
</organism>
<evidence type="ECO:0000313" key="1">
    <source>
        <dbReference type="EMBL" id="RYB06756.1"/>
    </source>
</evidence>
<sequence length="467" mass="50457">MNHDATPRPSTAPSQEIAMTPSKGLYRRRTPADLRATLAAPFLVALILAGAALLAPGPARAADRYTPAPAEPGTDIPKASVKFGMRPYADNTFYVIGMKKGWFDDVGISFDPAPYGLKVNDSNVTTLLLNGQVDIISEFCPLMLPTYKDSDKLKCIGFTDNFLANAILASPKLKLKSFKDYVGEGLDYEAALKAALAPMKGKTLVGAPELSDRAFEEYLNKTSGAGFTLQVLDDAKSLVLAKSGREDFVNPEGAPIVYTLRQAGWTDLVDIDDLIKHGPGGVDSPLEPLIGIVGIGANADYVATHQNTVLRFMSVVWRIIDATGKDPGLYDLQAPYLNAMAGTSLDGKGVAETVRILHPFTGFDDDKQYFDEKGGTTYYANVWAAIIRDFETHGIIPKGKVTPDDVVWGGPIWHQMVDYRAKTDDLLGKLKAAPLSADKQALADKARALYAGFDFLDSYRLALAASQ</sequence>